<dbReference type="InterPro" id="IPR000994">
    <property type="entry name" value="Pept_M24"/>
</dbReference>
<organism evidence="9 10">
    <name type="scientific">Filimonas effusa</name>
    <dbReference type="NCBI Taxonomy" id="2508721"/>
    <lineage>
        <taxon>Bacteria</taxon>
        <taxon>Pseudomonadati</taxon>
        <taxon>Bacteroidota</taxon>
        <taxon>Chitinophagia</taxon>
        <taxon>Chitinophagales</taxon>
        <taxon>Chitinophagaceae</taxon>
        <taxon>Filimonas</taxon>
    </lineage>
</organism>
<name>A0A4Q1D9J9_9BACT</name>
<dbReference type="OrthoDB" id="9806388at2"/>
<comment type="catalytic activity">
    <reaction evidence="1">
        <text>Release of any N-terminal amino acid, including proline, that is linked to proline, even from a dipeptide or tripeptide.</text>
        <dbReference type="EC" id="3.4.11.9"/>
    </reaction>
</comment>
<keyword evidence="10" id="KW-1185">Reference proteome</keyword>
<dbReference type="Gene3D" id="3.40.350.10">
    <property type="entry name" value="Creatinase/prolidase N-terminal domain"/>
    <property type="match status" value="1"/>
</dbReference>
<evidence type="ECO:0000256" key="2">
    <source>
        <dbReference type="ARBA" id="ARBA00001936"/>
    </source>
</evidence>
<dbReference type="GO" id="GO:0006508">
    <property type="term" value="P:proteolysis"/>
    <property type="evidence" value="ECO:0007669"/>
    <property type="project" value="TreeGrafter"/>
</dbReference>
<evidence type="ECO:0000256" key="3">
    <source>
        <dbReference type="ARBA" id="ARBA00008766"/>
    </source>
</evidence>
<dbReference type="InterPro" id="IPR036005">
    <property type="entry name" value="Creatinase/aminopeptidase-like"/>
</dbReference>
<keyword evidence="9" id="KW-0031">Aminopeptidase</keyword>
<proteinExistence type="inferred from homology"/>
<evidence type="ECO:0000259" key="8">
    <source>
        <dbReference type="SMART" id="SM01011"/>
    </source>
</evidence>
<protein>
    <recommendedName>
        <fullName evidence="4">Xaa-Pro aminopeptidase</fullName>
        <ecNumber evidence="4">3.4.11.9</ecNumber>
    </recommendedName>
</protein>
<keyword evidence="7" id="KW-0464">Manganese</keyword>
<dbReference type="GO" id="GO:0070006">
    <property type="term" value="F:metalloaminopeptidase activity"/>
    <property type="evidence" value="ECO:0007669"/>
    <property type="project" value="InterPro"/>
</dbReference>
<dbReference type="EC" id="3.4.11.9" evidence="4"/>
<dbReference type="SMART" id="SM01011">
    <property type="entry name" value="AMP_N"/>
    <property type="match status" value="1"/>
</dbReference>
<dbReference type="InterPro" id="IPR029149">
    <property type="entry name" value="Creatin/AminoP/Spt16_N"/>
</dbReference>
<comment type="similarity">
    <text evidence="3">Belongs to the peptidase M24B family.</text>
</comment>
<feature type="domain" description="Aminopeptidase P N-terminal" evidence="8">
    <location>
        <begin position="2"/>
        <end position="134"/>
    </location>
</feature>
<sequence length="455" mass="50211">MFERPVYIERRQQLMKAVGSGLVLLTGNEDSSMNYKDNIYHFRQDSSFLYFTGIDRPNLFFLLDIDNNTETLFGNDLTIEEMVWTGYVAPLAEPAAACGISDVKPVSALPSLLERARQRSQQVHYLPPYRPETILKLEEWLSTPAVLLQENASVPLIKAIVAQRSIKSDAEIAEIEKGVNTTNRMQLKAMELAAEGITEYAIAGQLQGLAVSEGGQLSFPTILTVNGQYLHNHAGPTVLRNGQMVLCDCGAETAMHYAGDLTRTFPVSGSFTPKQKEVYKIVLAAYEAAVAFMKPGVLFRDVHFEACEQLVKGLQALGLMKGDVKEAVAQGAHALFFQCGLGHMLGMDVHDMENLGEAYVGYTDTLKKSTQFGLKSLRLGRALEPGFVVTVEPGLYFVPELIQAWEAEGKHTSFINYAKAKDYFDFGGIRIEDDYLVTSAGSRLLGEGLIRKPGF</sequence>
<gene>
    <name evidence="9" type="ORF">ESB13_04425</name>
</gene>
<dbReference type="Gene3D" id="3.90.230.10">
    <property type="entry name" value="Creatinase/methionine aminopeptidase superfamily"/>
    <property type="match status" value="1"/>
</dbReference>
<comment type="cofactor">
    <cofactor evidence="2">
        <name>Mn(2+)</name>
        <dbReference type="ChEBI" id="CHEBI:29035"/>
    </cofactor>
</comment>
<dbReference type="AlphaFoldDB" id="A0A4Q1D9J9"/>
<dbReference type="GO" id="GO:0005829">
    <property type="term" value="C:cytosol"/>
    <property type="evidence" value="ECO:0007669"/>
    <property type="project" value="TreeGrafter"/>
</dbReference>
<keyword evidence="9" id="KW-0645">Protease</keyword>
<evidence type="ECO:0000256" key="7">
    <source>
        <dbReference type="ARBA" id="ARBA00023211"/>
    </source>
</evidence>
<evidence type="ECO:0000256" key="1">
    <source>
        <dbReference type="ARBA" id="ARBA00001424"/>
    </source>
</evidence>
<evidence type="ECO:0000256" key="4">
    <source>
        <dbReference type="ARBA" id="ARBA00012574"/>
    </source>
</evidence>
<dbReference type="InterPro" id="IPR007865">
    <property type="entry name" value="Aminopep_P_N"/>
</dbReference>
<evidence type="ECO:0000256" key="5">
    <source>
        <dbReference type="ARBA" id="ARBA00022723"/>
    </source>
</evidence>
<accession>A0A4Q1D9J9</accession>
<keyword evidence="5" id="KW-0479">Metal-binding</keyword>
<dbReference type="GO" id="GO:0030145">
    <property type="term" value="F:manganese ion binding"/>
    <property type="evidence" value="ECO:0007669"/>
    <property type="project" value="InterPro"/>
</dbReference>
<keyword evidence="6" id="KW-0378">Hydrolase</keyword>
<dbReference type="CDD" id="cd01087">
    <property type="entry name" value="Prolidase"/>
    <property type="match status" value="1"/>
</dbReference>
<dbReference type="Proteomes" id="UP000290545">
    <property type="component" value="Unassembled WGS sequence"/>
</dbReference>
<dbReference type="RefSeq" id="WP_129001813.1">
    <property type="nucleotide sequence ID" value="NZ_SDHZ01000001.1"/>
</dbReference>
<dbReference type="SUPFAM" id="SSF55920">
    <property type="entry name" value="Creatinase/aminopeptidase"/>
    <property type="match status" value="1"/>
</dbReference>
<evidence type="ECO:0000313" key="10">
    <source>
        <dbReference type="Proteomes" id="UP000290545"/>
    </source>
</evidence>
<dbReference type="PANTHER" id="PTHR43226">
    <property type="entry name" value="XAA-PRO AMINOPEPTIDASE 3"/>
    <property type="match status" value="1"/>
</dbReference>
<evidence type="ECO:0000256" key="6">
    <source>
        <dbReference type="ARBA" id="ARBA00022801"/>
    </source>
</evidence>
<dbReference type="InterPro" id="IPR052433">
    <property type="entry name" value="X-Pro_dipept-like"/>
</dbReference>
<dbReference type="SUPFAM" id="SSF53092">
    <property type="entry name" value="Creatinase/prolidase N-terminal domain"/>
    <property type="match status" value="1"/>
</dbReference>
<dbReference type="Pfam" id="PF00557">
    <property type="entry name" value="Peptidase_M24"/>
    <property type="match status" value="1"/>
</dbReference>
<dbReference type="EMBL" id="SDHZ01000001">
    <property type="protein sequence ID" value="RXK86062.1"/>
    <property type="molecule type" value="Genomic_DNA"/>
</dbReference>
<evidence type="ECO:0000313" key="9">
    <source>
        <dbReference type="EMBL" id="RXK86062.1"/>
    </source>
</evidence>
<dbReference type="PANTHER" id="PTHR43226:SF4">
    <property type="entry name" value="XAA-PRO AMINOPEPTIDASE 3"/>
    <property type="match status" value="1"/>
</dbReference>
<comment type="caution">
    <text evidence="9">The sequence shown here is derived from an EMBL/GenBank/DDBJ whole genome shotgun (WGS) entry which is preliminary data.</text>
</comment>
<reference evidence="9 10" key="1">
    <citation type="submission" date="2019-01" db="EMBL/GenBank/DDBJ databases">
        <title>Filimonas sp. strain TTM-71.</title>
        <authorList>
            <person name="Chen W.-M."/>
        </authorList>
    </citation>
    <scope>NUCLEOTIDE SEQUENCE [LARGE SCALE GENOMIC DNA]</scope>
    <source>
        <strain evidence="9 10">TTM-71</strain>
    </source>
</reference>
<dbReference type="Pfam" id="PF05195">
    <property type="entry name" value="AMP_N"/>
    <property type="match status" value="1"/>
</dbReference>